<feature type="compositionally biased region" description="Basic and acidic residues" evidence="2">
    <location>
        <begin position="297"/>
        <end position="310"/>
    </location>
</feature>
<name>A0A7S4D8C8_HETAK</name>
<organism evidence="4">
    <name type="scientific">Heterosigma akashiwo</name>
    <name type="common">Chromophytic alga</name>
    <name type="synonym">Heterosigma carterae</name>
    <dbReference type="NCBI Taxonomy" id="2829"/>
    <lineage>
        <taxon>Eukaryota</taxon>
        <taxon>Sar</taxon>
        <taxon>Stramenopiles</taxon>
        <taxon>Ochrophyta</taxon>
        <taxon>Raphidophyceae</taxon>
        <taxon>Chattonellales</taxon>
        <taxon>Chattonellaceae</taxon>
        <taxon>Heterosigma</taxon>
    </lineage>
</organism>
<feature type="region of interest" description="Disordered" evidence="2">
    <location>
        <begin position="109"/>
        <end position="143"/>
    </location>
</feature>
<keyword evidence="1" id="KW-0175">Coiled coil</keyword>
<feature type="region of interest" description="Disordered" evidence="2">
    <location>
        <begin position="163"/>
        <end position="271"/>
    </location>
</feature>
<sequence length="414" mass="45827">MANAGNACKFSCVLVAQSLQFLSGYLCPWGESCRYGPGMCWFKHGDSAEKEELHQCKQQLIELRGICQTMEETIGEKEALIRRLEEEQKEAAQKKDAFIRDLEAELGRLSEEKRELPGTEPGGSSGGEAQWEAGQQQEREPVQLGRNYYEILVTDEAPLAREQKEALQQDEIPEQQSGASKQKEGKQERTPVQQVGASEQKGGSKKEQKLRGRRQRGSKSGSTTNGGRERAQVKNSGEAKEVGGENREDEDGQPRKSSEAKEAETVAMADGEVEHCSSEAGCSVGAATEMGKVVTEDGHQVQRCGEEGSQEKGTAPAPEGGQQRAVAGPGETGEEGGGFELHGHEQELHGRWLMARDKARSSDVRVLCEEDMPLLREVHAFLNEVRSKNRGREKWLRDLFLQQGFPEWFFHSLL</sequence>
<accession>A0A7S4D8C8</accession>
<evidence type="ECO:0000256" key="3">
    <source>
        <dbReference type="SAM" id="SignalP"/>
    </source>
</evidence>
<evidence type="ECO:0008006" key="5">
    <source>
        <dbReference type="Google" id="ProtNLM"/>
    </source>
</evidence>
<dbReference type="EMBL" id="HBIU01029400">
    <property type="protein sequence ID" value="CAE0634823.1"/>
    <property type="molecule type" value="Transcribed_RNA"/>
</dbReference>
<feature type="chain" id="PRO_5030621865" description="C3H1-type domain-containing protein" evidence="3">
    <location>
        <begin position="25"/>
        <end position="414"/>
    </location>
</feature>
<proteinExistence type="predicted"/>
<feature type="signal peptide" evidence="3">
    <location>
        <begin position="1"/>
        <end position="24"/>
    </location>
</feature>
<feature type="region of interest" description="Disordered" evidence="2">
    <location>
        <begin position="297"/>
        <end position="334"/>
    </location>
</feature>
<protein>
    <recommendedName>
        <fullName evidence="5">C3H1-type domain-containing protein</fullName>
    </recommendedName>
</protein>
<dbReference type="AlphaFoldDB" id="A0A7S4D8C8"/>
<evidence type="ECO:0000256" key="1">
    <source>
        <dbReference type="SAM" id="Coils"/>
    </source>
</evidence>
<feature type="coiled-coil region" evidence="1">
    <location>
        <begin position="67"/>
        <end position="101"/>
    </location>
</feature>
<evidence type="ECO:0000256" key="2">
    <source>
        <dbReference type="SAM" id="MobiDB-lite"/>
    </source>
</evidence>
<evidence type="ECO:0000313" key="4">
    <source>
        <dbReference type="EMBL" id="CAE0634823.1"/>
    </source>
</evidence>
<feature type="compositionally biased region" description="Basic and acidic residues" evidence="2">
    <location>
        <begin position="227"/>
        <end position="264"/>
    </location>
</feature>
<keyword evidence="3" id="KW-0732">Signal</keyword>
<gene>
    <name evidence="4" type="ORF">HAKA00212_LOCUS13563</name>
</gene>
<reference evidence="4" key="1">
    <citation type="submission" date="2021-01" db="EMBL/GenBank/DDBJ databases">
        <authorList>
            <person name="Corre E."/>
            <person name="Pelletier E."/>
            <person name="Niang G."/>
            <person name="Scheremetjew M."/>
            <person name="Finn R."/>
            <person name="Kale V."/>
            <person name="Holt S."/>
            <person name="Cochrane G."/>
            <person name="Meng A."/>
            <person name="Brown T."/>
            <person name="Cohen L."/>
        </authorList>
    </citation>
    <scope>NUCLEOTIDE SEQUENCE</scope>
    <source>
        <strain evidence="4">CCMP3107</strain>
    </source>
</reference>
<feature type="compositionally biased region" description="Low complexity" evidence="2">
    <location>
        <begin position="127"/>
        <end position="136"/>
    </location>
</feature>